<keyword evidence="2" id="KW-0687">Ribonucleoprotein</keyword>
<evidence type="ECO:0000313" key="2">
    <source>
        <dbReference type="EMBL" id="KAJ4389784.1"/>
    </source>
</evidence>
<reference evidence="2" key="1">
    <citation type="submission" date="2022-10" db="EMBL/GenBank/DDBJ databases">
        <title>Tapping the CABI collections for fungal endophytes: first genome assemblies for Collariella, Neodidymelliopsis, Ascochyta clinopodiicola, Didymella pomorum, Didymosphaeria variabile, Neocosmospora piperis and Neocucurbitaria cava.</title>
        <authorList>
            <person name="Hill R."/>
        </authorList>
    </citation>
    <scope>NUCLEOTIDE SEQUENCE</scope>
    <source>
        <strain evidence="2">IMI 355082</strain>
    </source>
</reference>
<dbReference type="InterPro" id="IPR019410">
    <property type="entry name" value="Methyltransf_16"/>
</dbReference>
<dbReference type="OrthoDB" id="2529286at2759"/>
<proteinExistence type="predicted"/>
<dbReference type="Pfam" id="PF10294">
    <property type="entry name" value="Methyltransf_16"/>
    <property type="match status" value="1"/>
</dbReference>
<dbReference type="Gene3D" id="3.40.50.150">
    <property type="entry name" value="Vaccinia Virus protein VP39"/>
    <property type="match status" value="1"/>
</dbReference>
<dbReference type="GO" id="GO:0032991">
    <property type="term" value="C:protein-containing complex"/>
    <property type="evidence" value="ECO:0007669"/>
    <property type="project" value="TreeGrafter"/>
</dbReference>
<accession>A0A9W8YRG2</accession>
<keyword evidence="2" id="KW-0489">Methyltransferase</keyword>
<keyword evidence="2" id="KW-0808">Transferase</keyword>
<sequence>MTSIHPTIKAFLLFSQSHPSQNLGFIDAKATTLDLTINNQDLTITQSPAVLSSNRSGGTTGAVVWRVTPLFATWLSSPSNILFTTGILSATSTVLELGCGVSALVGLATGPLVKRYVLTDQSYVAKLVELNIAQNQRVRAPPPSASRRNKANKGGTAASSANVEFQSLDWETDTPHATTLCTPDVVVACDCIYNDALIPPLVQTSVEACRLKFGSAENDKVAGEEDLSGRMPCVCVVAQQLRDPEIFEAWLKEFMAKGFKVWRVPDTELPQGLRESSGFVVHVGVLKEAFER</sequence>
<evidence type="ECO:0000313" key="3">
    <source>
        <dbReference type="Proteomes" id="UP001140453"/>
    </source>
</evidence>
<organism evidence="2 3">
    <name type="scientific">Gnomoniopsis smithogilvyi</name>
    <dbReference type="NCBI Taxonomy" id="1191159"/>
    <lineage>
        <taxon>Eukaryota</taxon>
        <taxon>Fungi</taxon>
        <taxon>Dikarya</taxon>
        <taxon>Ascomycota</taxon>
        <taxon>Pezizomycotina</taxon>
        <taxon>Sordariomycetes</taxon>
        <taxon>Sordariomycetidae</taxon>
        <taxon>Diaporthales</taxon>
        <taxon>Gnomoniaceae</taxon>
        <taxon>Gnomoniopsis</taxon>
    </lineage>
</organism>
<gene>
    <name evidence="2" type="primary">RKM5</name>
    <name evidence="2" type="ORF">N0V93_007256</name>
</gene>
<dbReference type="GO" id="GO:0008757">
    <property type="term" value="F:S-adenosylmethionine-dependent methyltransferase activity"/>
    <property type="evidence" value="ECO:0007669"/>
    <property type="project" value="UniProtKB-ARBA"/>
</dbReference>
<keyword evidence="2" id="KW-0689">Ribosomal protein</keyword>
<dbReference type="InterPro" id="IPR029063">
    <property type="entry name" value="SAM-dependent_MTases_sf"/>
</dbReference>
<name>A0A9W8YRG2_9PEZI</name>
<evidence type="ECO:0000256" key="1">
    <source>
        <dbReference type="SAM" id="MobiDB-lite"/>
    </source>
</evidence>
<dbReference type="PANTHER" id="PTHR14614">
    <property type="entry name" value="HEPATOCELLULAR CARCINOMA-ASSOCIATED ANTIGEN"/>
    <property type="match status" value="1"/>
</dbReference>
<protein>
    <submittedName>
        <fullName evidence="2">Ribosomal protein lysine methyltransferase</fullName>
    </submittedName>
</protein>
<comment type="caution">
    <text evidence="2">The sequence shown here is derived from an EMBL/GenBank/DDBJ whole genome shotgun (WGS) entry which is preliminary data.</text>
</comment>
<dbReference type="AlphaFoldDB" id="A0A9W8YRG2"/>
<keyword evidence="3" id="KW-1185">Reference proteome</keyword>
<dbReference type="GO" id="GO:0032259">
    <property type="term" value="P:methylation"/>
    <property type="evidence" value="ECO:0007669"/>
    <property type="project" value="UniProtKB-KW"/>
</dbReference>
<dbReference type="GO" id="GO:0005840">
    <property type="term" value="C:ribosome"/>
    <property type="evidence" value="ECO:0007669"/>
    <property type="project" value="UniProtKB-KW"/>
</dbReference>
<feature type="region of interest" description="Disordered" evidence="1">
    <location>
        <begin position="138"/>
        <end position="160"/>
    </location>
</feature>
<dbReference type="PANTHER" id="PTHR14614:SF109">
    <property type="entry name" value="RIBOSOMAL LYSINE N-METHYLTRANSFERASE 5"/>
    <property type="match status" value="1"/>
</dbReference>
<dbReference type="EMBL" id="JAPEVB010000004">
    <property type="protein sequence ID" value="KAJ4389784.1"/>
    <property type="molecule type" value="Genomic_DNA"/>
</dbReference>
<dbReference type="Proteomes" id="UP001140453">
    <property type="component" value="Unassembled WGS sequence"/>
</dbReference>
<dbReference type="GO" id="GO:0005829">
    <property type="term" value="C:cytosol"/>
    <property type="evidence" value="ECO:0007669"/>
    <property type="project" value="TreeGrafter"/>
</dbReference>